<dbReference type="NCBIfam" id="TIGR00217">
    <property type="entry name" value="malQ"/>
    <property type="match status" value="1"/>
</dbReference>
<comment type="catalytic activity">
    <reaction evidence="1 10">
        <text>Transfers a segment of a (1-&gt;4)-alpha-D-glucan to a new position in an acceptor, which may be glucose or a (1-&gt;4)-alpha-D-glucan.</text>
        <dbReference type="EC" id="2.4.1.25"/>
    </reaction>
</comment>
<keyword evidence="5 10" id="KW-0328">Glycosyltransferase</keyword>
<evidence type="ECO:0000256" key="3">
    <source>
        <dbReference type="ARBA" id="ARBA00012560"/>
    </source>
</evidence>
<evidence type="ECO:0000256" key="5">
    <source>
        <dbReference type="ARBA" id="ARBA00022676"/>
    </source>
</evidence>
<organism evidence="12 13">
    <name type="scientific">Lucifera butyrica</name>
    <dbReference type="NCBI Taxonomy" id="1351585"/>
    <lineage>
        <taxon>Bacteria</taxon>
        <taxon>Bacillati</taxon>
        <taxon>Bacillota</taxon>
        <taxon>Negativicutes</taxon>
        <taxon>Veillonellales</taxon>
        <taxon>Veillonellaceae</taxon>
        <taxon>Lucifera</taxon>
    </lineage>
</organism>
<keyword evidence="12" id="KW-0378">Hydrolase</keyword>
<dbReference type="GO" id="GO:0004553">
    <property type="term" value="F:hydrolase activity, hydrolyzing O-glycosyl compounds"/>
    <property type="evidence" value="ECO:0007669"/>
    <property type="project" value="InterPro"/>
</dbReference>
<keyword evidence="7 10" id="KW-0119">Carbohydrate metabolism</keyword>
<comment type="similarity">
    <text evidence="2 10">Belongs to the disproportionating enzyme family.</text>
</comment>
<dbReference type="InterPro" id="IPR045857">
    <property type="entry name" value="O16G_dom_2"/>
</dbReference>
<evidence type="ECO:0000313" key="12">
    <source>
        <dbReference type="EMBL" id="VBB05038.1"/>
    </source>
</evidence>
<name>A0A498R7D1_9FIRM</name>
<proteinExistence type="inferred from homology"/>
<dbReference type="Proteomes" id="UP000277811">
    <property type="component" value="Unassembled WGS sequence"/>
</dbReference>
<dbReference type="GO" id="GO:0005975">
    <property type="term" value="P:carbohydrate metabolic process"/>
    <property type="evidence" value="ECO:0007669"/>
    <property type="project" value="InterPro"/>
</dbReference>
<gene>
    <name evidence="12" type="ORF">LUCI_0244</name>
</gene>
<keyword evidence="13" id="KW-1185">Reference proteome</keyword>
<accession>A0A498R7D1</accession>
<evidence type="ECO:0000256" key="1">
    <source>
        <dbReference type="ARBA" id="ARBA00000439"/>
    </source>
</evidence>
<sequence length="1155" mass="133619">MNRDWVFHDSHSLLYRSPFGAVSCNQKVTLNLKVQSREPVSNVWLRLWTNSRGEETIPMQWSGQGASSLYRSEITAPGEPGPMWYYFIVQQYGKTHFYGNNQERWGGVGDSSDTPPPPYQISVYETDMTTPHWFKESVMYQIFVDRFYNGQEDGKILNPRPGSLLHASWNDVPVYVQDRDTGEILSFDFFGGNLAGIIAKLPYLKKLGINVLYLNPVFEAPSNHKYDTGNYLRIDPMFGDSETFRLLCEKAREAGIAVILDGVFSHTGSDSIYFNKYGTYDSLGAYQSQKSPYHKWYRFEQFPHRYESWWGIDTLPNVEEMEPSYRDFIIHNQDSVLKTWLKLGAKGWRLDVVDELPDEFVKEFYKVLKESDPEAVLIGEVWEDASHKTSYGVLREYLWGRELDSVMNYPFRMILLNFMWGNKDARDTNRALMSLYENYPLQHFYALMNLIGSHDVPRVLTLLGDAPLENTLTKGQQRRYRLSPEQKDRAVKRLKLLALWQMTFPGIPCIYYGDEAGLEGYSDPYNRGPYPWGRENQELLAWYKQIIALRNQYDVFKTGQWLPLLAEGDVYVYLRLIDNGRDVFGRAKENNTAIVLLNRNAVEARTVTVDIGAWCGETLYDALNGQREVIAEDGKLTVTLAPATGMVLLQEINKPREPGESGILLHPTSLPSAHGIGDFGPEAYRFVDFLAAAEQKLWQILPLNPVGFGESPYQCLSAFAGNPLLISPDRLIEEGLLSEKAVQDAQPHQFPDENVDFDLVKPYKENLFLQAYEVFYDRERPAAYTAFVTENKYWLADYALFMALREHFEFRPWNEWPEAIRLRRQDAMDYYRDLLADEVEYHYFLQYEFFRQWQELKAYANRRGIHIIGDLPIFVAHDSSDVWSNQHLFELDPCGNPVKVAGVPPDYFSETGQLWGNPHYKWNEMARDDYHWWRDRFRALLQMVDRIRIDHFRGFEAYWEIPAGERTAVNGRWVEGPGAQFFLTMEKHLGKMPVIAEDLGIITPGVRDLKNQFGFPGMKVLHFALPGGAKSQYLPRYYQRNVVVYTGTHDNDTTLGWYRKGMLADPDNMRRINECLGISPAMNDAEINWRFIAFAFSSRAAQVVIPLQDILSLDTEARMNFPGTVGSNWRWRFAAKALPRELAAKLAELTKQYQR</sequence>
<evidence type="ECO:0000256" key="4">
    <source>
        <dbReference type="ARBA" id="ARBA00020295"/>
    </source>
</evidence>
<dbReference type="InterPro" id="IPR017853">
    <property type="entry name" value="GH"/>
</dbReference>
<evidence type="ECO:0000256" key="2">
    <source>
        <dbReference type="ARBA" id="ARBA00005684"/>
    </source>
</evidence>
<dbReference type="EMBL" id="UPPP01000052">
    <property type="protein sequence ID" value="VBB05038.1"/>
    <property type="molecule type" value="Genomic_DNA"/>
</dbReference>
<evidence type="ECO:0000256" key="8">
    <source>
        <dbReference type="ARBA" id="ARBA00031423"/>
    </source>
</evidence>
<dbReference type="Gene3D" id="3.20.20.80">
    <property type="entry name" value="Glycosidases"/>
    <property type="match status" value="2"/>
</dbReference>
<dbReference type="SUPFAM" id="SSF51445">
    <property type="entry name" value="(Trans)glycosidases"/>
    <property type="match status" value="2"/>
</dbReference>
<dbReference type="NCBIfam" id="NF011080">
    <property type="entry name" value="PRK14508.1-3"/>
    <property type="match status" value="1"/>
</dbReference>
<dbReference type="InterPro" id="IPR013780">
    <property type="entry name" value="Glyco_hydro_b"/>
</dbReference>
<dbReference type="RefSeq" id="WP_122626051.1">
    <property type="nucleotide sequence ID" value="NZ_UPPP01000052.1"/>
</dbReference>
<evidence type="ECO:0000313" key="13">
    <source>
        <dbReference type="Proteomes" id="UP000277811"/>
    </source>
</evidence>
<evidence type="ECO:0000256" key="7">
    <source>
        <dbReference type="ARBA" id="ARBA00023277"/>
    </source>
</evidence>
<dbReference type="NCBIfam" id="NF011079">
    <property type="entry name" value="PRK14508.1-2"/>
    <property type="match status" value="1"/>
</dbReference>
<dbReference type="Gene3D" id="2.60.40.1180">
    <property type="entry name" value="Golgi alpha-mannosidase II"/>
    <property type="match status" value="1"/>
</dbReference>
<dbReference type="InterPro" id="IPR003385">
    <property type="entry name" value="Glyco_hydro_77"/>
</dbReference>
<protein>
    <recommendedName>
        <fullName evidence="4 10">4-alpha-glucanotransferase</fullName>
        <ecNumber evidence="3 10">2.4.1.25</ecNumber>
    </recommendedName>
    <alternativeName>
        <fullName evidence="8 10">Amylomaltase</fullName>
    </alternativeName>
    <alternativeName>
        <fullName evidence="9 10">Disproportionating enzyme</fullName>
    </alternativeName>
</protein>
<dbReference type="InterPro" id="IPR013783">
    <property type="entry name" value="Ig-like_fold"/>
</dbReference>
<dbReference type="Pfam" id="PF02446">
    <property type="entry name" value="Glyco_hydro_77"/>
    <property type="match status" value="1"/>
</dbReference>
<dbReference type="CDD" id="cd11338">
    <property type="entry name" value="AmyAc_CMD"/>
    <property type="match status" value="1"/>
</dbReference>
<dbReference type="SMART" id="SM00642">
    <property type="entry name" value="Aamy"/>
    <property type="match status" value="1"/>
</dbReference>
<dbReference type="InterPro" id="IPR004185">
    <property type="entry name" value="Glyco_hydro_13_lg-like_dom"/>
</dbReference>
<evidence type="ECO:0000256" key="9">
    <source>
        <dbReference type="ARBA" id="ARBA00031501"/>
    </source>
</evidence>
<evidence type="ECO:0000256" key="6">
    <source>
        <dbReference type="ARBA" id="ARBA00022679"/>
    </source>
</evidence>
<evidence type="ECO:0000256" key="10">
    <source>
        <dbReference type="RuleBase" id="RU361207"/>
    </source>
</evidence>
<dbReference type="InterPro" id="IPR014756">
    <property type="entry name" value="Ig_E-set"/>
</dbReference>
<dbReference type="EC" id="2.4.1.25" evidence="3 10"/>
<dbReference type="NCBIfam" id="NF011083">
    <property type="entry name" value="PRK14510.1-2"/>
    <property type="match status" value="1"/>
</dbReference>
<dbReference type="SUPFAM" id="SSF81296">
    <property type="entry name" value="E set domains"/>
    <property type="match status" value="1"/>
</dbReference>
<reference evidence="12 13" key="1">
    <citation type="submission" date="2018-06" db="EMBL/GenBank/DDBJ databases">
        <authorList>
            <person name="Strepis N."/>
        </authorList>
    </citation>
    <scope>NUCLEOTIDE SEQUENCE [LARGE SCALE GENOMIC DNA]</scope>
    <source>
        <strain evidence="12">LUCI</strain>
    </source>
</reference>
<dbReference type="PANTHER" id="PTHR32438">
    <property type="entry name" value="4-ALPHA-GLUCANOTRANSFERASE DPE1, CHLOROPLASTIC/AMYLOPLASTIC"/>
    <property type="match status" value="1"/>
</dbReference>
<dbReference type="GO" id="GO:0004134">
    <property type="term" value="F:4-alpha-glucanotransferase activity"/>
    <property type="evidence" value="ECO:0007669"/>
    <property type="project" value="UniProtKB-EC"/>
</dbReference>
<dbReference type="Pfam" id="PF00128">
    <property type="entry name" value="Alpha-amylase"/>
    <property type="match status" value="1"/>
</dbReference>
<dbReference type="OrthoDB" id="9805159at2"/>
<feature type="domain" description="Glycosyl hydrolase family 13 catalytic" evidence="11">
    <location>
        <begin position="141"/>
        <end position="550"/>
    </location>
</feature>
<dbReference type="CDD" id="cd02857">
    <property type="entry name" value="E_set_CDase_PDE_N"/>
    <property type="match status" value="1"/>
</dbReference>
<evidence type="ECO:0000259" key="11">
    <source>
        <dbReference type="SMART" id="SM00642"/>
    </source>
</evidence>
<dbReference type="Gene3D" id="3.90.400.10">
    <property type="entry name" value="Oligo-1,6-glucosidase, Domain 2"/>
    <property type="match status" value="1"/>
</dbReference>
<dbReference type="Gene3D" id="2.60.40.10">
    <property type="entry name" value="Immunoglobulins"/>
    <property type="match status" value="1"/>
</dbReference>
<keyword evidence="6 10" id="KW-0808">Transferase</keyword>
<dbReference type="SUPFAM" id="SSF51011">
    <property type="entry name" value="Glycosyl hydrolase domain"/>
    <property type="match status" value="1"/>
</dbReference>
<dbReference type="PANTHER" id="PTHR32438:SF5">
    <property type="entry name" value="4-ALPHA-GLUCANOTRANSFERASE DPE1, CHLOROPLASTIC_AMYLOPLASTIC"/>
    <property type="match status" value="1"/>
</dbReference>
<dbReference type="InterPro" id="IPR006047">
    <property type="entry name" value="GH13_cat_dom"/>
</dbReference>
<dbReference type="AlphaFoldDB" id="A0A498R7D1"/>